<dbReference type="Proteomes" id="UP000004030">
    <property type="component" value="Unassembled WGS sequence"/>
</dbReference>
<gene>
    <name evidence="2" type="ORF">NSU_0312</name>
</gene>
<name>G6E7H7_9SPHN</name>
<evidence type="ECO:0000313" key="3">
    <source>
        <dbReference type="Proteomes" id="UP000004030"/>
    </source>
</evidence>
<dbReference type="AlphaFoldDB" id="G6E7H7"/>
<dbReference type="InterPro" id="IPR036388">
    <property type="entry name" value="WH-like_DNA-bd_sf"/>
</dbReference>
<dbReference type="EMBL" id="AGFM01000006">
    <property type="protein sequence ID" value="EHJ62800.1"/>
    <property type="molecule type" value="Genomic_DNA"/>
</dbReference>
<keyword evidence="3" id="KW-1185">Reference proteome</keyword>
<feature type="compositionally biased region" description="Basic and acidic residues" evidence="1">
    <location>
        <begin position="106"/>
        <end position="120"/>
    </location>
</feature>
<evidence type="ECO:0000256" key="1">
    <source>
        <dbReference type="SAM" id="MobiDB-lite"/>
    </source>
</evidence>
<feature type="region of interest" description="Disordered" evidence="1">
    <location>
        <begin position="206"/>
        <end position="225"/>
    </location>
</feature>
<sequence length="252" mass="27671">MAKACWKSAPFDVGGKMITLERGQLSYSIRELAEQWGWSKSTADRFLKRLELEGMVNLTRAKTGTARGTSSGTDRLIITVCNYRKYQDFSPEAGTASEPQNGTELGQKRDIKEQGNKGTRDIPSPDGDGRGAPDLLALDACAIIFRTGLTILKATGHDDRNARSIIGRWRKTYSDGSVLAVLARCQTAQPSNPVEWVTKALQAEQQRAAGQAPQPMEQRPQRAAVSEIGAEIAARRRASRQEQEKRIAISGR</sequence>
<dbReference type="Gene3D" id="1.10.10.10">
    <property type="entry name" value="Winged helix-like DNA-binding domain superfamily/Winged helix DNA-binding domain"/>
    <property type="match status" value="1"/>
</dbReference>
<dbReference type="PATRIC" id="fig|1088721.3.peg.308"/>
<dbReference type="STRING" id="1088721.JI59_18545"/>
<feature type="region of interest" description="Disordered" evidence="1">
    <location>
        <begin position="91"/>
        <end position="131"/>
    </location>
</feature>
<reference evidence="2 3" key="1">
    <citation type="journal article" date="2012" name="J. Bacteriol.">
        <title>Genome sequence of benzo(a)pyrene-degrading bacterium Novosphingobium pentaromativorans US6-1.</title>
        <authorList>
            <person name="Luo Y.R."/>
            <person name="Kang S.G."/>
            <person name="Kim S.J."/>
            <person name="Kim M.R."/>
            <person name="Li N."/>
            <person name="Lee J.H."/>
            <person name="Kwon K.K."/>
        </authorList>
    </citation>
    <scope>NUCLEOTIDE SEQUENCE [LARGE SCALE GENOMIC DNA]</scope>
    <source>
        <strain evidence="2 3">US6-1</strain>
    </source>
</reference>
<proteinExistence type="predicted"/>
<organism evidence="2 3">
    <name type="scientific">Novosphingobium pentaromativorans US6-1</name>
    <dbReference type="NCBI Taxonomy" id="1088721"/>
    <lineage>
        <taxon>Bacteria</taxon>
        <taxon>Pseudomonadati</taxon>
        <taxon>Pseudomonadota</taxon>
        <taxon>Alphaproteobacteria</taxon>
        <taxon>Sphingomonadales</taxon>
        <taxon>Sphingomonadaceae</taxon>
        <taxon>Novosphingobium</taxon>
    </lineage>
</organism>
<comment type="caution">
    <text evidence="2">The sequence shown here is derived from an EMBL/GenBank/DDBJ whole genome shotgun (WGS) entry which is preliminary data.</text>
</comment>
<protein>
    <submittedName>
        <fullName evidence="2">Uncharacterized protein</fullName>
    </submittedName>
</protein>
<dbReference type="eggNOG" id="COG3935">
    <property type="taxonomic scope" value="Bacteria"/>
</dbReference>
<evidence type="ECO:0000313" key="2">
    <source>
        <dbReference type="EMBL" id="EHJ62800.1"/>
    </source>
</evidence>
<accession>G6E7H7</accession>